<organism evidence="4 5">
    <name type="scientific">Magnetospirillum moscoviense</name>
    <dbReference type="NCBI Taxonomy" id="1437059"/>
    <lineage>
        <taxon>Bacteria</taxon>
        <taxon>Pseudomonadati</taxon>
        <taxon>Pseudomonadota</taxon>
        <taxon>Alphaproteobacteria</taxon>
        <taxon>Rhodospirillales</taxon>
        <taxon>Rhodospirillaceae</taxon>
        <taxon>Magnetospirillum</taxon>
    </lineage>
</organism>
<feature type="domain" description="Response regulatory" evidence="3">
    <location>
        <begin position="14"/>
        <end position="131"/>
    </location>
</feature>
<dbReference type="Proteomes" id="UP000078543">
    <property type="component" value="Unassembled WGS sequence"/>
</dbReference>
<dbReference type="AlphaFoldDB" id="A0A178MW17"/>
<evidence type="ECO:0000259" key="3">
    <source>
        <dbReference type="PROSITE" id="PS50110"/>
    </source>
</evidence>
<evidence type="ECO:0000256" key="1">
    <source>
        <dbReference type="ARBA" id="ARBA00022801"/>
    </source>
</evidence>
<dbReference type="SMART" id="SM00448">
    <property type="entry name" value="REC"/>
    <property type="match status" value="1"/>
</dbReference>
<keyword evidence="2" id="KW-0597">Phosphoprotein</keyword>
<dbReference type="InterPro" id="IPR052016">
    <property type="entry name" value="Bact_Sigma-Reg"/>
</dbReference>
<feature type="modified residue" description="4-aspartylphosphate" evidence="2">
    <location>
        <position position="64"/>
    </location>
</feature>
<dbReference type="InterPro" id="IPR001932">
    <property type="entry name" value="PPM-type_phosphatase-like_dom"/>
</dbReference>
<name>A0A178MW17_9PROT</name>
<comment type="caution">
    <text evidence="4">The sequence shown here is derived from an EMBL/GenBank/DDBJ whole genome shotgun (WGS) entry which is preliminary data.</text>
</comment>
<dbReference type="Gene3D" id="3.40.50.2300">
    <property type="match status" value="1"/>
</dbReference>
<sequence length="383" mass="41380">MPPPQGQQEFSDCTALVVDDTPINRELMFVLLETQGIGRIDTAADGVEALDRVARQMPDIVLLDIMMPRMDGLEFLTRFRANPDWADIPVLVTTALNDSDDRARAFDRGATDYVAKPIDRRELTARVGVHLRNRLMMQSLKTYRDRLQQDLAIATAMQAALLPSADQLESCARRYGRHLAAVTRPSSEVSGDLWGWFPLDSQRFAVWLADFSGHGVAAAINTFRLHVILGSGPGADPAALLTRLNESLVDVLPRGQFATMLYAVCDTVAETLVFSSAGATAPIVIAPDGRARLHPASSLPLGVRRATVYGNVELAFPKGAALMLYSDGLSEAADPTGKHLGEEAVMELAAELKTAGDVTGLLPDMAQRGVTFADDVSVLWLGG</sequence>
<proteinExistence type="predicted"/>
<dbReference type="STRING" id="1437059.A6A05_09835"/>
<dbReference type="PANTHER" id="PTHR43156">
    <property type="entry name" value="STAGE II SPORULATION PROTEIN E-RELATED"/>
    <property type="match status" value="1"/>
</dbReference>
<gene>
    <name evidence="4" type="ORF">A6A05_09835</name>
</gene>
<dbReference type="RefSeq" id="WP_068498904.1">
    <property type="nucleotide sequence ID" value="NZ_LWQU01000125.1"/>
</dbReference>
<dbReference type="SUPFAM" id="SSF52172">
    <property type="entry name" value="CheY-like"/>
    <property type="match status" value="1"/>
</dbReference>
<dbReference type="PANTHER" id="PTHR43156:SF2">
    <property type="entry name" value="STAGE II SPORULATION PROTEIN E"/>
    <property type="match status" value="1"/>
</dbReference>
<protein>
    <recommendedName>
        <fullName evidence="3">Response regulatory domain-containing protein</fullName>
    </recommendedName>
</protein>
<dbReference type="Pfam" id="PF07228">
    <property type="entry name" value="SpoIIE"/>
    <property type="match status" value="1"/>
</dbReference>
<accession>A0A178MW17</accession>
<keyword evidence="1" id="KW-0378">Hydrolase</keyword>
<evidence type="ECO:0000256" key="2">
    <source>
        <dbReference type="PROSITE-ProRule" id="PRU00169"/>
    </source>
</evidence>
<dbReference type="InterPro" id="IPR036457">
    <property type="entry name" value="PPM-type-like_dom_sf"/>
</dbReference>
<reference evidence="4 5" key="1">
    <citation type="submission" date="2016-04" db="EMBL/GenBank/DDBJ databases">
        <title>Draft genome sequence of freshwater magnetotactic bacteria Magnetospirillum marisnigri SP-1 and Magnetospirillum moscoviense BB-1.</title>
        <authorList>
            <person name="Koziaeva V."/>
            <person name="Dziuba M.V."/>
            <person name="Ivanov T.M."/>
            <person name="Kuznetsov B."/>
            <person name="Grouzdev D.S."/>
        </authorList>
    </citation>
    <scope>NUCLEOTIDE SEQUENCE [LARGE SCALE GENOMIC DNA]</scope>
    <source>
        <strain evidence="4 5">BB-1</strain>
    </source>
</reference>
<dbReference type="EMBL" id="LWQU01000125">
    <property type="protein sequence ID" value="OAN53237.1"/>
    <property type="molecule type" value="Genomic_DNA"/>
</dbReference>
<evidence type="ECO:0000313" key="4">
    <source>
        <dbReference type="EMBL" id="OAN53237.1"/>
    </source>
</evidence>
<dbReference type="PROSITE" id="PS50110">
    <property type="entry name" value="RESPONSE_REGULATORY"/>
    <property type="match status" value="1"/>
</dbReference>
<dbReference type="InterPro" id="IPR001789">
    <property type="entry name" value="Sig_transdc_resp-reg_receiver"/>
</dbReference>
<keyword evidence="5" id="KW-1185">Reference proteome</keyword>
<dbReference type="GO" id="GO:0016791">
    <property type="term" value="F:phosphatase activity"/>
    <property type="evidence" value="ECO:0007669"/>
    <property type="project" value="TreeGrafter"/>
</dbReference>
<dbReference type="Gene3D" id="3.60.40.10">
    <property type="entry name" value="PPM-type phosphatase domain"/>
    <property type="match status" value="1"/>
</dbReference>
<dbReference type="GO" id="GO:0000160">
    <property type="term" value="P:phosphorelay signal transduction system"/>
    <property type="evidence" value="ECO:0007669"/>
    <property type="project" value="InterPro"/>
</dbReference>
<evidence type="ECO:0000313" key="5">
    <source>
        <dbReference type="Proteomes" id="UP000078543"/>
    </source>
</evidence>
<dbReference type="SMART" id="SM00331">
    <property type="entry name" value="PP2C_SIG"/>
    <property type="match status" value="1"/>
</dbReference>
<dbReference type="Pfam" id="PF00072">
    <property type="entry name" value="Response_reg"/>
    <property type="match status" value="1"/>
</dbReference>
<dbReference type="InterPro" id="IPR011006">
    <property type="entry name" value="CheY-like_superfamily"/>
</dbReference>